<protein>
    <submittedName>
        <fullName evidence="2">Uncharacterized protein</fullName>
    </submittedName>
</protein>
<keyword evidence="4" id="KW-1185">Reference proteome</keyword>
<proteinExistence type="predicted"/>
<feature type="region of interest" description="Disordered" evidence="1">
    <location>
        <begin position="1"/>
        <end position="20"/>
    </location>
</feature>
<dbReference type="AlphaFoldDB" id="A0A816EVR2"/>
<dbReference type="Proteomes" id="UP000663829">
    <property type="component" value="Unassembled WGS sequence"/>
</dbReference>
<dbReference type="EMBL" id="CAJOBC010122271">
    <property type="protein sequence ID" value="CAF4579730.1"/>
    <property type="molecule type" value="Genomic_DNA"/>
</dbReference>
<name>A0A816EVR2_9BILA</name>
<dbReference type="OrthoDB" id="10035668at2759"/>
<evidence type="ECO:0000313" key="3">
    <source>
        <dbReference type="EMBL" id="CAF4579730.1"/>
    </source>
</evidence>
<dbReference type="Proteomes" id="UP000681722">
    <property type="component" value="Unassembled WGS sequence"/>
</dbReference>
<accession>A0A816EVR2</accession>
<feature type="compositionally biased region" description="Basic residues" evidence="1">
    <location>
        <begin position="1"/>
        <end position="10"/>
    </location>
</feature>
<comment type="caution">
    <text evidence="2">The sequence shown here is derived from an EMBL/GenBank/DDBJ whole genome shotgun (WGS) entry which is preliminary data.</text>
</comment>
<organism evidence="2 4">
    <name type="scientific">Didymodactylos carnosus</name>
    <dbReference type="NCBI Taxonomy" id="1234261"/>
    <lineage>
        <taxon>Eukaryota</taxon>
        <taxon>Metazoa</taxon>
        <taxon>Spiralia</taxon>
        <taxon>Gnathifera</taxon>
        <taxon>Rotifera</taxon>
        <taxon>Eurotatoria</taxon>
        <taxon>Bdelloidea</taxon>
        <taxon>Philodinida</taxon>
        <taxon>Philodinidae</taxon>
        <taxon>Didymodactylos</taxon>
    </lineage>
</organism>
<gene>
    <name evidence="2" type="ORF">GPM918_LOCUS45524</name>
    <name evidence="3" type="ORF">SRO942_LOCUS48091</name>
</gene>
<sequence>MVRNYIRKTPRPTYSEDDVSKALEKIENKEMTLRQSA</sequence>
<evidence type="ECO:0000256" key="1">
    <source>
        <dbReference type="SAM" id="MobiDB-lite"/>
    </source>
</evidence>
<evidence type="ECO:0000313" key="2">
    <source>
        <dbReference type="EMBL" id="CAF1651161.1"/>
    </source>
</evidence>
<feature type="non-terminal residue" evidence="2">
    <location>
        <position position="37"/>
    </location>
</feature>
<reference evidence="2" key="1">
    <citation type="submission" date="2021-02" db="EMBL/GenBank/DDBJ databases">
        <authorList>
            <person name="Nowell W R."/>
        </authorList>
    </citation>
    <scope>NUCLEOTIDE SEQUENCE</scope>
</reference>
<evidence type="ECO:0000313" key="4">
    <source>
        <dbReference type="Proteomes" id="UP000663829"/>
    </source>
</evidence>
<dbReference type="EMBL" id="CAJNOQ010051516">
    <property type="protein sequence ID" value="CAF1651161.1"/>
    <property type="molecule type" value="Genomic_DNA"/>
</dbReference>